<dbReference type="AlphaFoldDB" id="A0A8J6U1J5"/>
<feature type="domain" description="Glycine transporter" evidence="9">
    <location>
        <begin position="91"/>
        <end position="165"/>
    </location>
</feature>
<dbReference type="Proteomes" id="UP000643405">
    <property type="component" value="Unassembled WGS sequence"/>
</dbReference>
<dbReference type="PANTHER" id="PTHR30506">
    <property type="entry name" value="INNER MEMBRANE PROTEIN"/>
    <property type="match status" value="1"/>
</dbReference>
<comment type="caution">
    <text evidence="10">The sequence shown here is derived from an EMBL/GenBank/DDBJ whole genome shotgun (WGS) entry which is preliminary data.</text>
</comment>
<protein>
    <submittedName>
        <fullName evidence="10">Trimeric intracellular cation channel family protein</fullName>
    </submittedName>
</protein>
<dbReference type="Pfam" id="PF03458">
    <property type="entry name" value="Gly_transporter"/>
    <property type="match status" value="2"/>
</dbReference>
<dbReference type="RefSeq" id="WP_188166456.1">
    <property type="nucleotide sequence ID" value="NZ_JACVVX010000008.1"/>
</dbReference>
<feature type="transmembrane region" description="Helical" evidence="8">
    <location>
        <begin position="149"/>
        <end position="169"/>
    </location>
</feature>
<dbReference type="EMBL" id="JACVVX010000008">
    <property type="protein sequence ID" value="MBD0417026.1"/>
    <property type="molecule type" value="Genomic_DNA"/>
</dbReference>
<feature type="region of interest" description="Disordered" evidence="7">
    <location>
        <begin position="211"/>
        <end position="230"/>
    </location>
</feature>
<feature type="transmembrane region" description="Helical" evidence="8">
    <location>
        <begin position="90"/>
        <end position="109"/>
    </location>
</feature>
<name>A0A8J6U1J5_9HYPH</name>
<accession>A0A8J6U1J5</accession>
<proteinExistence type="inferred from homology"/>
<evidence type="ECO:0000256" key="6">
    <source>
        <dbReference type="ARBA" id="ARBA00023136"/>
    </source>
</evidence>
<evidence type="ECO:0000256" key="1">
    <source>
        <dbReference type="ARBA" id="ARBA00004651"/>
    </source>
</evidence>
<keyword evidence="4 8" id="KW-0812">Transmembrane</keyword>
<dbReference type="PANTHER" id="PTHR30506:SF3">
    <property type="entry name" value="UPF0126 INNER MEMBRANE PROTEIN YADS-RELATED"/>
    <property type="match status" value="1"/>
</dbReference>
<evidence type="ECO:0000256" key="2">
    <source>
        <dbReference type="ARBA" id="ARBA00008193"/>
    </source>
</evidence>
<feature type="transmembrane region" description="Helical" evidence="8">
    <location>
        <begin position="115"/>
        <end position="137"/>
    </location>
</feature>
<dbReference type="GO" id="GO:0005886">
    <property type="term" value="C:plasma membrane"/>
    <property type="evidence" value="ECO:0007669"/>
    <property type="project" value="UniProtKB-SubCell"/>
</dbReference>
<evidence type="ECO:0000256" key="3">
    <source>
        <dbReference type="ARBA" id="ARBA00022475"/>
    </source>
</evidence>
<comment type="subcellular location">
    <subcellularLocation>
        <location evidence="1">Cell membrane</location>
        <topology evidence="1">Multi-pass membrane protein</topology>
    </subcellularLocation>
</comment>
<feature type="domain" description="Glycine transporter" evidence="9">
    <location>
        <begin position="6"/>
        <end position="80"/>
    </location>
</feature>
<sequence length="230" mass="24187">MPLDAVLDLIAVFVFALTGGIVASRAQLDIVGFLFLGCLTGVGGGTLRDLLLGRAPVFWVASPHYMGVACAAAMLTFFTAHRLESRYNAILWLDALALPVAVAAGVGIARDSGASWPIVLIMGVATGTFGGLMRDVVANEIPLVLRQGDLYVSACLAGALTSVLLLHLLPAHETLSLMSASGVTFLLRAGSLQFGWRLPVYKARPPKTISRRSALDETSRIKPDNGDTAG</sequence>
<keyword evidence="5 8" id="KW-1133">Transmembrane helix</keyword>
<evidence type="ECO:0000256" key="5">
    <source>
        <dbReference type="ARBA" id="ARBA00022989"/>
    </source>
</evidence>
<evidence type="ECO:0000259" key="9">
    <source>
        <dbReference type="Pfam" id="PF03458"/>
    </source>
</evidence>
<feature type="compositionally biased region" description="Basic and acidic residues" evidence="7">
    <location>
        <begin position="213"/>
        <end position="230"/>
    </location>
</feature>
<organism evidence="10 11">
    <name type="scientific">Oryzicola mucosus</name>
    <dbReference type="NCBI Taxonomy" id="2767425"/>
    <lineage>
        <taxon>Bacteria</taxon>
        <taxon>Pseudomonadati</taxon>
        <taxon>Pseudomonadota</taxon>
        <taxon>Alphaproteobacteria</taxon>
        <taxon>Hyphomicrobiales</taxon>
        <taxon>Phyllobacteriaceae</taxon>
        <taxon>Oryzicola</taxon>
    </lineage>
</organism>
<keyword evidence="3" id="KW-1003">Cell membrane</keyword>
<feature type="transmembrane region" description="Helical" evidence="8">
    <location>
        <begin position="30"/>
        <end position="51"/>
    </location>
</feature>
<feature type="transmembrane region" description="Helical" evidence="8">
    <location>
        <begin position="57"/>
        <end position="78"/>
    </location>
</feature>
<evidence type="ECO:0000256" key="4">
    <source>
        <dbReference type="ARBA" id="ARBA00022692"/>
    </source>
</evidence>
<keyword evidence="6 8" id="KW-0472">Membrane</keyword>
<comment type="similarity">
    <text evidence="2">Belongs to the UPF0126 family.</text>
</comment>
<dbReference type="InterPro" id="IPR005115">
    <property type="entry name" value="Gly_transporter"/>
</dbReference>
<evidence type="ECO:0000256" key="7">
    <source>
        <dbReference type="SAM" id="MobiDB-lite"/>
    </source>
</evidence>
<evidence type="ECO:0000256" key="8">
    <source>
        <dbReference type="SAM" id="Phobius"/>
    </source>
</evidence>
<evidence type="ECO:0000313" key="10">
    <source>
        <dbReference type="EMBL" id="MBD0417026.1"/>
    </source>
</evidence>
<reference evidence="10" key="1">
    <citation type="submission" date="2020-09" db="EMBL/GenBank/DDBJ databases">
        <title>Genome seq and assembly of Tianweitania sp.</title>
        <authorList>
            <person name="Chhetri G."/>
        </authorList>
    </citation>
    <scope>NUCLEOTIDE SEQUENCE</scope>
    <source>
        <strain evidence="10">Rool2</strain>
    </source>
</reference>
<feature type="transmembrane region" description="Helical" evidence="8">
    <location>
        <begin position="6"/>
        <end position="23"/>
    </location>
</feature>
<gene>
    <name evidence="10" type="ORF">ICI42_20445</name>
</gene>
<keyword evidence="11" id="KW-1185">Reference proteome</keyword>
<evidence type="ECO:0000313" key="11">
    <source>
        <dbReference type="Proteomes" id="UP000643405"/>
    </source>
</evidence>